<dbReference type="GO" id="GO:0003723">
    <property type="term" value="F:RNA binding"/>
    <property type="evidence" value="ECO:0007669"/>
    <property type="project" value="UniProtKB-UniRule"/>
</dbReference>
<evidence type="ECO:0000259" key="14">
    <source>
        <dbReference type="PROSITE" id="PS50102"/>
    </source>
</evidence>
<dbReference type="CDD" id="cd05402">
    <property type="entry name" value="NT_PAP_TUTase"/>
    <property type="match status" value="1"/>
</dbReference>
<evidence type="ECO:0000256" key="7">
    <source>
        <dbReference type="ARBA" id="ARBA00022723"/>
    </source>
</evidence>
<evidence type="ECO:0000256" key="6">
    <source>
        <dbReference type="ARBA" id="ARBA00022695"/>
    </source>
</evidence>
<evidence type="ECO:0000256" key="2">
    <source>
        <dbReference type="ARBA" id="ARBA00001946"/>
    </source>
</evidence>
<keyword evidence="6" id="KW-0548">Nucleotidyltransferase</keyword>
<evidence type="ECO:0000256" key="11">
    <source>
        <dbReference type="ARBA" id="ARBA00049105"/>
    </source>
</evidence>
<evidence type="ECO:0000256" key="9">
    <source>
        <dbReference type="ARBA" id="ARBA00030790"/>
    </source>
</evidence>
<evidence type="ECO:0000313" key="15">
    <source>
        <dbReference type="Ensembl" id="ENSCUSP00005021947.1"/>
    </source>
</evidence>
<dbReference type="Proteomes" id="UP000694563">
    <property type="component" value="Chromosome 32"/>
</dbReference>
<reference evidence="15" key="2">
    <citation type="submission" date="2025-08" db="UniProtKB">
        <authorList>
            <consortium name="Ensembl"/>
        </authorList>
    </citation>
    <scope>IDENTIFICATION</scope>
</reference>
<feature type="domain" description="RRM" evidence="14">
    <location>
        <begin position="39"/>
        <end position="111"/>
    </location>
</feature>
<dbReference type="FunFam" id="3.30.70.330:FF:000305">
    <property type="entry name" value="speckle targeted PIP5K1A-regulated poly(A) polymerase"/>
    <property type="match status" value="1"/>
</dbReference>
<feature type="region of interest" description="Disordered" evidence="13">
    <location>
        <begin position="206"/>
        <end position="314"/>
    </location>
</feature>
<dbReference type="SUPFAM" id="SSF81631">
    <property type="entry name" value="PAP/OAS1 substrate-binding domain"/>
    <property type="match status" value="1"/>
</dbReference>
<feature type="region of interest" description="Disordered" evidence="13">
    <location>
        <begin position="697"/>
        <end position="723"/>
    </location>
</feature>
<dbReference type="InterPro" id="IPR035979">
    <property type="entry name" value="RBD_domain_sf"/>
</dbReference>
<evidence type="ECO:0000256" key="8">
    <source>
        <dbReference type="ARBA" id="ARBA00022842"/>
    </source>
</evidence>
<dbReference type="SUPFAM" id="SSF54928">
    <property type="entry name" value="RNA-binding domain, RBD"/>
    <property type="match status" value="1"/>
</dbReference>
<feature type="region of interest" description="Disordered" evidence="13">
    <location>
        <begin position="947"/>
        <end position="972"/>
    </location>
</feature>
<dbReference type="Ensembl" id="ENSCUST00005022732.1">
    <property type="protein sequence ID" value="ENSCUSP00005021947.1"/>
    <property type="gene ID" value="ENSCUSG00005013903.1"/>
</dbReference>
<dbReference type="GO" id="GO:1990817">
    <property type="term" value="F:poly(A) RNA polymerase activity"/>
    <property type="evidence" value="ECO:0007669"/>
    <property type="project" value="TreeGrafter"/>
</dbReference>
<dbReference type="AlphaFoldDB" id="A0A8C3V6P4"/>
<dbReference type="EC" id="2.7.7.52" evidence="3"/>
<keyword evidence="8" id="KW-0460">Magnesium</keyword>
<evidence type="ECO:0000313" key="16">
    <source>
        <dbReference type="Proteomes" id="UP000694563"/>
    </source>
</evidence>
<dbReference type="Gene3D" id="3.30.70.330">
    <property type="match status" value="1"/>
</dbReference>
<keyword evidence="16" id="KW-1185">Reference proteome</keyword>
<evidence type="ECO:0000256" key="10">
    <source>
        <dbReference type="ARBA" id="ARBA00033036"/>
    </source>
</evidence>
<dbReference type="SMART" id="SM00360">
    <property type="entry name" value="RRM"/>
    <property type="match status" value="1"/>
</dbReference>
<evidence type="ECO:0000256" key="4">
    <source>
        <dbReference type="ARBA" id="ARBA00021679"/>
    </source>
</evidence>
<feature type="compositionally biased region" description="Gly residues" evidence="13">
    <location>
        <begin position="1045"/>
        <end position="1061"/>
    </location>
</feature>
<comment type="cofactor">
    <cofactor evidence="2">
        <name>Mg(2+)</name>
        <dbReference type="ChEBI" id="CHEBI:18420"/>
    </cofactor>
</comment>
<comment type="catalytic activity">
    <reaction evidence="11">
        <text>RNA(n) + UTP = RNA(n)-3'-uridine ribonucleotide + diphosphate</text>
        <dbReference type="Rhea" id="RHEA:14785"/>
        <dbReference type="Rhea" id="RHEA-COMP:14527"/>
        <dbReference type="Rhea" id="RHEA-COMP:17348"/>
        <dbReference type="ChEBI" id="CHEBI:33019"/>
        <dbReference type="ChEBI" id="CHEBI:46398"/>
        <dbReference type="ChEBI" id="CHEBI:140395"/>
        <dbReference type="ChEBI" id="CHEBI:173116"/>
        <dbReference type="EC" id="2.7.7.52"/>
    </reaction>
</comment>
<dbReference type="InterPro" id="IPR002058">
    <property type="entry name" value="PAP_assoc"/>
</dbReference>
<dbReference type="PROSITE" id="PS50102">
    <property type="entry name" value="RRM"/>
    <property type="match status" value="1"/>
</dbReference>
<dbReference type="GO" id="GO:0050265">
    <property type="term" value="F:RNA uridylyltransferase activity"/>
    <property type="evidence" value="ECO:0007669"/>
    <property type="project" value="UniProtKB-EC"/>
</dbReference>
<feature type="region of interest" description="Disordered" evidence="13">
    <location>
        <begin position="735"/>
        <end position="914"/>
    </location>
</feature>
<reference evidence="15" key="1">
    <citation type="submission" date="2020-10" db="EMBL/GenBank/DDBJ databases">
        <title>Catharus ustulatus (Swainson's thrush) genome, bCatUst1, primary haplotype v2.</title>
        <authorList>
            <person name="Delmore K."/>
            <person name="Vafadar M."/>
            <person name="Formenti G."/>
            <person name="Chow W."/>
            <person name="Pelan S."/>
            <person name="Howe K."/>
            <person name="Rhie A."/>
            <person name="Mountcastle J."/>
            <person name="Haase B."/>
            <person name="Fedrigo O."/>
            <person name="Jarvis E.D."/>
        </authorList>
    </citation>
    <scope>NUCLEOTIDE SEQUENCE [LARGE SCALE GENOMIC DNA]</scope>
</reference>
<dbReference type="InterPro" id="IPR054708">
    <property type="entry name" value="MTPAP-like_central"/>
</dbReference>
<accession>A0A8C3V6P4</accession>
<keyword evidence="5" id="KW-0808">Transferase</keyword>
<keyword evidence="12" id="KW-0694">RNA-binding</keyword>
<dbReference type="Pfam" id="PF22600">
    <property type="entry name" value="MTPAP-like_central"/>
    <property type="match status" value="2"/>
</dbReference>
<evidence type="ECO:0000256" key="13">
    <source>
        <dbReference type="SAM" id="MobiDB-lite"/>
    </source>
</evidence>
<name>A0A8C3V6P4_CATUS</name>
<dbReference type="GO" id="GO:0046872">
    <property type="term" value="F:metal ion binding"/>
    <property type="evidence" value="ECO:0007669"/>
    <property type="project" value="UniProtKB-KW"/>
</dbReference>
<dbReference type="InterPro" id="IPR012677">
    <property type="entry name" value="Nucleotide-bd_a/b_plait_sf"/>
</dbReference>
<sequence>SKPAFTGTFHVPSLRSHLAGKRHRRLRWLRAERRAQEQRSLFVSGFPRGTEPARLRQHFRAFGDVATVVMDKEKGAFAIVELRDPAGRQRALEQPRHELGGRRLRVRPREHREFPRPPPRDPPGTPPVPPGLLQALGQAQDVGAQLELLVRALELSAAERRLRELLLSLIREVFGEFFPGCSVVPYGSSVNGFDVHGCDLDLHLELGTGDGDPQSQGTPNWDPKTQETPNGDPQTQETPNGDPKTQETPNRDPQSQGTPNGDPKTQSTSNGDPKTQGTPNGDPQSQGTPNGDPQNRSHLGSLLGDRQEPSLEGSCLGDKGSELLALVGAVLRRCVPGVRGVRAVPGARRPVVKFSHKQSGLAGDVCLDNRLALFNTRFLRLCAELDPRVRPLGYAVRLWAGGQRLAGNRAGGGPLLTNYALTLLVVLFLQSRSPPVLPSLRHLRHLAGARTPPPLPEPFRGSPVGGWDCSFPRDAAGLERSGNGQSAASLLAEFFSYFGTLDLGGLLLSPLEGRALPRPPPETLGGLRPGPLTLQDPFELSHNVAANVTPRTVSRFVRCCRDAARLCRGPEFHQKSRRGRPWGVMRLLQPGPAESCGNSRGKFLIPVPLPCPGGAGGVPPRRVGAAAAFVLTEVLGCGCEPRGDFGDMGTAGEAPPGAECHLEGVAGDSRGEFEDLGTSGEPPPAARCRLEKVARGSQGEFGDTGTSGDGGTPPPGDECHLEGVAGDSRREFRAMGTAGESPSGAECHLEGVAGDTQGEFGDAGTSGNERTPPPGAECHLEGVTGDSRGEFGDARTSGESPPAAECHLEGMAGDSQGEFGDAGTSGEAPSGAECHLEGVAGDSRGEFGDAGTSGNERTPPLGAECHLEGVAGDSRGELGDMGTAEESPSGAECHLEGVAGDSRGELGTSEDDEEPLLHPLEPPPGAECHLEGVAGDSRGEFGDAVTPGPGWKRRLPEGVPVGAGVPPAKRPRLPPVPSRWSCCVRYRVWRGRRRLRRRLLHREGPGMGGPGGSGGAQGPGDSGGPGGVRDLGGPAVPGGAPAPGDLGGPGGRSPDLGGPGGEFPDLGGSPLALERAVTEAIVRGDTGTPPEPLLRFQLSAHRGGSRRDPQILLRLQPEPDPPSPLFQEFFHFLRGFLPEMVRQRLRGGDFQ</sequence>
<protein>
    <recommendedName>
        <fullName evidence="4">Speckle targeted PIP5K1A-regulated poly(A) polymerase</fullName>
        <ecNumber evidence="3">2.7.7.52</ecNumber>
    </recommendedName>
    <alternativeName>
        <fullName evidence="9">RNA-binding motif protein 21</fullName>
    </alternativeName>
    <alternativeName>
        <fullName evidence="10">U6 snRNA-specific terminal uridylyltransferase 1</fullName>
    </alternativeName>
</protein>
<keyword evidence="7" id="KW-0479">Metal-binding</keyword>
<evidence type="ECO:0000256" key="5">
    <source>
        <dbReference type="ARBA" id="ARBA00022679"/>
    </source>
</evidence>
<feature type="compositionally biased region" description="Low complexity" evidence="13">
    <location>
        <begin position="1031"/>
        <end position="1044"/>
    </location>
</feature>
<feature type="compositionally biased region" description="Gly residues" evidence="13">
    <location>
        <begin position="1005"/>
        <end position="1030"/>
    </location>
</feature>
<feature type="region of interest" description="Disordered" evidence="13">
    <location>
        <begin position="95"/>
        <end position="130"/>
    </location>
</feature>
<feature type="compositionally biased region" description="Polar residues" evidence="13">
    <location>
        <begin position="246"/>
        <end position="298"/>
    </location>
</feature>
<comment type="cofactor">
    <cofactor evidence="1">
        <name>Mn(2+)</name>
        <dbReference type="ChEBI" id="CHEBI:29035"/>
    </cofactor>
</comment>
<dbReference type="InterPro" id="IPR000504">
    <property type="entry name" value="RRM_dom"/>
</dbReference>
<feature type="compositionally biased region" description="Basic and acidic residues" evidence="13">
    <location>
        <begin position="110"/>
        <end position="119"/>
    </location>
</feature>
<dbReference type="InterPro" id="IPR043519">
    <property type="entry name" value="NT_sf"/>
</dbReference>
<evidence type="ECO:0000256" key="3">
    <source>
        <dbReference type="ARBA" id="ARBA00012472"/>
    </source>
</evidence>
<proteinExistence type="predicted"/>
<dbReference type="Pfam" id="PF03828">
    <property type="entry name" value="PAP_assoc"/>
    <property type="match status" value="1"/>
</dbReference>
<dbReference type="PANTHER" id="PTHR12271:SF127">
    <property type="entry name" value="SPECKLE TARGETED PIP5K1A-REGULATED POLY(A) POLYMERASE"/>
    <property type="match status" value="1"/>
</dbReference>
<feature type="compositionally biased region" description="Polar residues" evidence="13">
    <location>
        <begin position="226"/>
        <end position="239"/>
    </location>
</feature>
<dbReference type="GO" id="GO:0016607">
    <property type="term" value="C:nuclear speck"/>
    <property type="evidence" value="ECO:0007669"/>
    <property type="project" value="TreeGrafter"/>
</dbReference>
<dbReference type="PANTHER" id="PTHR12271">
    <property type="entry name" value="POLY A POLYMERASE CID PAP -RELATED"/>
    <property type="match status" value="1"/>
</dbReference>
<feature type="compositionally biased region" description="Low complexity" evidence="13">
    <location>
        <begin position="958"/>
        <end position="967"/>
    </location>
</feature>
<feature type="compositionally biased region" description="Pro residues" evidence="13">
    <location>
        <begin position="120"/>
        <end position="130"/>
    </location>
</feature>
<evidence type="ECO:0000256" key="12">
    <source>
        <dbReference type="PROSITE-ProRule" id="PRU00176"/>
    </source>
</evidence>
<evidence type="ECO:0000256" key="1">
    <source>
        <dbReference type="ARBA" id="ARBA00001936"/>
    </source>
</evidence>
<dbReference type="Gene3D" id="1.10.1410.10">
    <property type="match status" value="1"/>
</dbReference>
<organism evidence="15 16">
    <name type="scientific">Catharus ustulatus</name>
    <name type="common">Russet-backed thrush</name>
    <name type="synonym">Hylocichla ustulatus</name>
    <dbReference type="NCBI Taxonomy" id="91951"/>
    <lineage>
        <taxon>Eukaryota</taxon>
        <taxon>Metazoa</taxon>
        <taxon>Chordata</taxon>
        <taxon>Craniata</taxon>
        <taxon>Vertebrata</taxon>
        <taxon>Euteleostomi</taxon>
        <taxon>Archelosauria</taxon>
        <taxon>Archosauria</taxon>
        <taxon>Dinosauria</taxon>
        <taxon>Saurischia</taxon>
        <taxon>Theropoda</taxon>
        <taxon>Coelurosauria</taxon>
        <taxon>Aves</taxon>
        <taxon>Neognathae</taxon>
        <taxon>Neoaves</taxon>
        <taxon>Telluraves</taxon>
        <taxon>Australaves</taxon>
        <taxon>Passeriformes</taxon>
        <taxon>Turdidae</taxon>
        <taxon>Catharus</taxon>
    </lineage>
</organism>
<feature type="region of interest" description="Disordered" evidence="13">
    <location>
        <begin position="1000"/>
        <end position="1069"/>
    </location>
</feature>
<dbReference type="Pfam" id="PF00076">
    <property type="entry name" value="RRM_1"/>
    <property type="match status" value="1"/>
</dbReference>
<dbReference type="SUPFAM" id="SSF81301">
    <property type="entry name" value="Nucleotidyltransferase"/>
    <property type="match status" value="1"/>
</dbReference>
<dbReference type="GO" id="GO:0031123">
    <property type="term" value="P:RNA 3'-end processing"/>
    <property type="evidence" value="ECO:0007669"/>
    <property type="project" value="TreeGrafter"/>
</dbReference>
<reference evidence="15" key="3">
    <citation type="submission" date="2025-09" db="UniProtKB">
        <authorList>
            <consortium name="Ensembl"/>
        </authorList>
    </citation>
    <scope>IDENTIFICATION</scope>
</reference>